<evidence type="ECO:0000313" key="2">
    <source>
        <dbReference type="EMBL" id="GGV94851.1"/>
    </source>
</evidence>
<dbReference type="EMBL" id="BMTF01000029">
    <property type="protein sequence ID" value="GGV94851.1"/>
    <property type="molecule type" value="Genomic_DNA"/>
</dbReference>
<evidence type="ECO:0000313" key="3">
    <source>
        <dbReference type="Proteomes" id="UP000660675"/>
    </source>
</evidence>
<accession>A0ABQ2W7F6</accession>
<organism evidence="2 3">
    <name type="scientific">Streptomyces gelaticus</name>
    <dbReference type="NCBI Taxonomy" id="285446"/>
    <lineage>
        <taxon>Bacteria</taxon>
        <taxon>Bacillati</taxon>
        <taxon>Actinomycetota</taxon>
        <taxon>Actinomycetes</taxon>
        <taxon>Kitasatosporales</taxon>
        <taxon>Streptomycetaceae</taxon>
        <taxon>Streptomyces</taxon>
    </lineage>
</organism>
<comment type="caution">
    <text evidence="2">The sequence shown here is derived from an EMBL/GenBank/DDBJ whole genome shotgun (WGS) entry which is preliminary data.</text>
</comment>
<gene>
    <name evidence="2" type="ORF">GCM10015535_61100</name>
</gene>
<sequence length="121" mass="13232">MTRWKRAERRSPATMMRGAGREAGSIRPLYGSILCVGHACEEGLAEQFPRDGTLLFFYFDGQADEDAFVSPDDPETWAGAQVLYVPENRARAARRPVDEVLEATAVAVGRGDDKPASSARS</sequence>
<evidence type="ECO:0000256" key="1">
    <source>
        <dbReference type="SAM" id="MobiDB-lite"/>
    </source>
</evidence>
<feature type="region of interest" description="Disordered" evidence="1">
    <location>
        <begin position="1"/>
        <end position="21"/>
    </location>
</feature>
<proteinExistence type="predicted"/>
<dbReference type="Gene3D" id="2.30.320.10">
    <property type="entry name" value="YwqG-like"/>
    <property type="match status" value="1"/>
</dbReference>
<dbReference type="Proteomes" id="UP000660675">
    <property type="component" value="Unassembled WGS sequence"/>
</dbReference>
<reference evidence="3" key="1">
    <citation type="journal article" date="2019" name="Int. J. Syst. Evol. Microbiol.">
        <title>The Global Catalogue of Microorganisms (GCM) 10K type strain sequencing project: providing services to taxonomists for standard genome sequencing and annotation.</title>
        <authorList>
            <consortium name="The Broad Institute Genomics Platform"/>
            <consortium name="The Broad Institute Genome Sequencing Center for Infectious Disease"/>
            <person name="Wu L."/>
            <person name="Ma J."/>
        </authorList>
    </citation>
    <scope>NUCLEOTIDE SEQUENCE [LARGE SCALE GENOMIC DNA]</scope>
    <source>
        <strain evidence="3">JCM 4376</strain>
    </source>
</reference>
<protein>
    <submittedName>
        <fullName evidence="2">Uncharacterized protein</fullName>
    </submittedName>
</protein>
<name>A0ABQ2W7F6_9ACTN</name>
<keyword evidence="3" id="KW-1185">Reference proteome</keyword>